<comment type="caution">
    <text evidence="3">The sequence shown here is derived from an EMBL/GenBank/DDBJ whole genome shotgun (WGS) entry which is preliminary data.</text>
</comment>
<evidence type="ECO:0000256" key="1">
    <source>
        <dbReference type="SAM" id="Phobius"/>
    </source>
</evidence>
<sequence length="324" mass="36295">MALDTTYGAIVIGLVVSAVLYGVTLLQTFFYFKQYGDDSKRIKFMVAFLWFLDTLHLLFCTITIYTYLVSGFGDFEALGKSIWSMNLQTDCNGLIGLIVECYFARRLWIMSRNVYLTVLIVILACIHFSLGVYFTVQGFIIVDTSRFPSLIWVTSTGLGSAAAADIIIAIAMCYYLMKSRTGFARTDSLITTLMGYSLTTGLITSIVAFISVMTFATMPTNYIWLGFFWIIGKCYVNSVMAALNSRDSLREQVNPQDGTLFQLTPFRQMGSNHQPQLEQEIVKDDKEGGYLDPGQALAVNVKTQTVTKTDFDYIISPSPSPEKY</sequence>
<reference evidence="3 4" key="1">
    <citation type="submission" date="2020-01" db="EMBL/GenBank/DDBJ databases">
        <authorList>
            <person name="Gupta K D."/>
        </authorList>
    </citation>
    <scope>NUCLEOTIDE SEQUENCE [LARGE SCALE GENOMIC DNA]</scope>
</reference>
<feature type="transmembrane region" description="Helical" evidence="1">
    <location>
        <begin position="81"/>
        <end position="103"/>
    </location>
</feature>
<dbReference type="InterPro" id="IPR045339">
    <property type="entry name" value="DUF6534"/>
</dbReference>
<protein>
    <recommendedName>
        <fullName evidence="2">DUF6534 domain-containing protein</fullName>
    </recommendedName>
</protein>
<organism evidence="3 4">
    <name type="scientific">Cyclocybe aegerita</name>
    <name type="common">Black poplar mushroom</name>
    <name type="synonym">Agrocybe aegerita</name>
    <dbReference type="NCBI Taxonomy" id="1973307"/>
    <lineage>
        <taxon>Eukaryota</taxon>
        <taxon>Fungi</taxon>
        <taxon>Dikarya</taxon>
        <taxon>Basidiomycota</taxon>
        <taxon>Agaricomycotina</taxon>
        <taxon>Agaricomycetes</taxon>
        <taxon>Agaricomycetidae</taxon>
        <taxon>Agaricales</taxon>
        <taxon>Agaricineae</taxon>
        <taxon>Bolbitiaceae</taxon>
        <taxon>Cyclocybe</taxon>
    </lineage>
</organism>
<dbReference type="OrthoDB" id="2738831at2759"/>
<feature type="transmembrane region" description="Helical" evidence="1">
    <location>
        <begin position="156"/>
        <end position="177"/>
    </location>
</feature>
<accession>A0A8S0XG42</accession>
<feature type="domain" description="DUF6534" evidence="2">
    <location>
        <begin position="161"/>
        <end position="248"/>
    </location>
</feature>
<evidence type="ECO:0000313" key="4">
    <source>
        <dbReference type="Proteomes" id="UP000467700"/>
    </source>
</evidence>
<keyword evidence="1" id="KW-1133">Transmembrane helix</keyword>
<keyword evidence="1" id="KW-0472">Membrane</keyword>
<keyword evidence="4" id="KW-1185">Reference proteome</keyword>
<gene>
    <name evidence="3" type="ORF">AAE3_LOCUS3815</name>
</gene>
<dbReference type="PANTHER" id="PTHR40465:SF1">
    <property type="entry name" value="DUF6534 DOMAIN-CONTAINING PROTEIN"/>
    <property type="match status" value="1"/>
</dbReference>
<feature type="transmembrane region" description="Helical" evidence="1">
    <location>
        <begin position="6"/>
        <end position="32"/>
    </location>
</feature>
<dbReference type="AlphaFoldDB" id="A0A8S0XG42"/>
<evidence type="ECO:0000313" key="3">
    <source>
        <dbReference type="EMBL" id="CAA7261369.1"/>
    </source>
</evidence>
<evidence type="ECO:0000259" key="2">
    <source>
        <dbReference type="Pfam" id="PF20152"/>
    </source>
</evidence>
<dbReference type="Proteomes" id="UP000467700">
    <property type="component" value="Unassembled WGS sequence"/>
</dbReference>
<dbReference type="EMBL" id="CACVBS010000033">
    <property type="protein sequence ID" value="CAA7261369.1"/>
    <property type="molecule type" value="Genomic_DNA"/>
</dbReference>
<feature type="transmembrane region" description="Helical" evidence="1">
    <location>
        <begin position="189"/>
        <end position="216"/>
    </location>
</feature>
<dbReference type="PANTHER" id="PTHR40465">
    <property type="entry name" value="CHROMOSOME 1, WHOLE GENOME SHOTGUN SEQUENCE"/>
    <property type="match status" value="1"/>
</dbReference>
<proteinExistence type="predicted"/>
<feature type="transmembrane region" description="Helical" evidence="1">
    <location>
        <begin position="44"/>
        <end position="69"/>
    </location>
</feature>
<keyword evidence="1" id="KW-0812">Transmembrane</keyword>
<feature type="transmembrane region" description="Helical" evidence="1">
    <location>
        <begin position="115"/>
        <end position="136"/>
    </location>
</feature>
<dbReference type="Pfam" id="PF20152">
    <property type="entry name" value="DUF6534"/>
    <property type="match status" value="1"/>
</dbReference>
<name>A0A8S0XG42_CYCAE</name>
<feature type="transmembrane region" description="Helical" evidence="1">
    <location>
        <begin position="222"/>
        <end position="243"/>
    </location>
</feature>